<name>A0A6G1WNT6_9HYPH</name>
<accession>A0A6G1WNT6</accession>
<reference evidence="3" key="1">
    <citation type="journal article" date="2013" name="Genome Biol.">
        <title>Comparative genomics of the core and accessory genomes of 48 Sinorhizobium strains comprising five genospecies.</title>
        <authorList>
            <person name="Sugawara M."/>
            <person name="Epstein B."/>
            <person name="Badgley B.D."/>
            <person name="Unno T."/>
            <person name="Xu L."/>
            <person name="Reese J."/>
            <person name="Gyaneshwar P."/>
            <person name="Denny R."/>
            <person name="Mudge J."/>
            <person name="Bharti A.K."/>
            <person name="Farmer A.D."/>
            <person name="May G.D."/>
            <person name="Woodward J.E."/>
            <person name="Medigue C."/>
            <person name="Vallenet D."/>
            <person name="Lajus A."/>
            <person name="Rouy Z."/>
            <person name="Martinez-Vaz B."/>
            <person name="Tiffin P."/>
            <person name="Young N.D."/>
            <person name="Sadowsky M.J."/>
        </authorList>
    </citation>
    <scope>NUCLEOTIDE SEQUENCE</scope>
    <source>
        <strain evidence="3">M1</strain>
    </source>
</reference>
<dbReference type="InterPro" id="IPR009057">
    <property type="entry name" value="Homeodomain-like_sf"/>
</dbReference>
<dbReference type="SUPFAM" id="SSF46689">
    <property type="entry name" value="Homeodomain-like"/>
    <property type="match status" value="1"/>
</dbReference>
<organism evidence="3">
    <name type="scientific">Sinorhizobium medicae</name>
    <dbReference type="NCBI Taxonomy" id="110321"/>
    <lineage>
        <taxon>Bacteria</taxon>
        <taxon>Pseudomonadati</taxon>
        <taxon>Pseudomonadota</taxon>
        <taxon>Alphaproteobacteria</taxon>
        <taxon>Hyphomicrobiales</taxon>
        <taxon>Rhizobiaceae</taxon>
        <taxon>Sinorhizobium/Ensifer group</taxon>
        <taxon>Sinorhizobium</taxon>
    </lineage>
</organism>
<sequence length="133" mass="14358">MERTGSSSPWNCRRGPLNSQAGGQLFPGAAANESEEAAMSGIYAPPRSWEELQRCVAARKREFPAQLILLAEFALRHPDAIAFGTCGSIAAHAGVSATTVPRLASFLGYQSFRDLRKMFRDDLLRASSLASAD</sequence>
<evidence type="ECO:0000313" key="3">
    <source>
        <dbReference type="EMBL" id="MQW71323.1"/>
    </source>
</evidence>
<dbReference type="EMBL" id="WISB01000122">
    <property type="protein sequence ID" value="MQW71323.1"/>
    <property type="molecule type" value="Genomic_DNA"/>
</dbReference>
<dbReference type="InterPro" id="IPR036388">
    <property type="entry name" value="WH-like_DNA-bd_sf"/>
</dbReference>
<dbReference type="GO" id="GO:0003700">
    <property type="term" value="F:DNA-binding transcription factor activity"/>
    <property type="evidence" value="ECO:0007669"/>
    <property type="project" value="InterPro"/>
</dbReference>
<dbReference type="AlphaFoldDB" id="A0A6G1WNT6"/>
<evidence type="ECO:0000259" key="2">
    <source>
        <dbReference type="PROSITE" id="PS51071"/>
    </source>
</evidence>
<feature type="region of interest" description="Disordered" evidence="1">
    <location>
        <begin position="1"/>
        <end position="32"/>
    </location>
</feature>
<protein>
    <submittedName>
        <fullName evidence="3">MurR/RpiR family transcriptional regulator</fullName>
    </submittedName>
</protein>
<proteinExistence type="predicted"/>
<dbReference type="Gene3D" id="1.10.10.10">
    <property type="entry name" value="Winged helix-like DNA-binding domain superfamily/Winged helix DNA-binding domain"/>
    <property type="match status" value="1"/>
</dbReference>
<feature type="compositionally biased region" description="Polar residues" evidence="1">
    <location>
        <begin position="1"/>
        <end position="10"/>
    </location>
</feature>
<dbReference type="Pfam" id="PF01418">
    <property type="entry name" value="HTH_6"/>
    <property type="match status" value="1"/>
</dbReference>
<feature type="domain" description="HTH rpiR-type" evidence="2">
    <location>
        <begin position="50"/>
        <end position="126"/>
    </location>
</feature>
<evidence type="ECO:0000256" key="1">
    <source>
        <dbReference type="SAM" id="MobiDB-lite"/>
    </source>
</evidence>
<dbReference type="InterPro" id="IPR000281">
    <property type="entry name" value="HTH_RpiR"/>
</dbReference>
<dbReference type="RefSeq" id="WP_029723165.1">
    <property type="nucleotide sequence ID" value="NZ_RPJW01000017.1"/>
</dbReference>
<comment type="caution">
    <text evidence="3">The sequence shown here is derived from an EMBL/GenBank/DDBJ whole genome shotgun (WGS) entry which is preliminary data.</text>
</comment>
<dbReference type="PROSITE" id="PS51071">
    <property type="entry name" value="HTH_RPIR"/>
    <property type="match status" value="1"/>
</dbReference>
<gene>
    <name evidence="3" type="ORF">GHJ91_19790</name>
</gene>